<dbReference type="RefSeq" id="WP_220620647.1">
    <property type="nucleotide sequence ID" value="NZ_RKLR01000019.1"/>
</dbReference>
<accession>A0AAW4PXN6</accession>
<dbReference type="Proteomes" id="UP001430377">
    <property type="component" value="Unassembled WGS sequence"/>
</dbReference>
<proteinExistence type="predicted"/>
<sequence length="79" mass="8783">MTLDELRVKFKNGEPVDIKAGRGYFGDPVAKASMRSMDDGKALVMFDKLGSRDFEKMLLELPFVDEVIRPDNSDADGDA</sequence>
<evidence type="ECO:0000313" key="1">
    <source>
        <dbReference type="EMBL" id="MBX0325788.1"/>
    </source>
</evidence>
<keyword evidence="2" id="KW-1185">Reference proteome</keyword>
<reference evidence="1 2" key="1">
    <citation type="submission" date="2021-06" db="EMBL/GenBank/DDBJ databases">
        <title>Halomicroarcula sp. a new haloarchaeum isolated from saline soil.</title>
        <authorList>
            <person name="Duran-Viseras A."/>
            <person name="Sanchez-Porro C."/>
            <person name="Ventosa A."/>
        </authorList>
    </citation>
    <scope>NUCLEOTIDE SEQUENCE [LARGE SCALE GENOMIC DNA]</scope>
    <source>
        <strain evidence="1 2">F13</strain>
    </source>
</reference>
<organism evidence="1 2">
    <name type="scientific">Haloarcula rubra</name>
    <dbReference type="NCBI Taxonomy" id="2487747"/>
    <lineage>
        <taxon>Archaea</taxon>
        <taxon>Methanobacteriati</taxon>
        <taxon>Methanobacteriota</taxon>
        <taxon>Stenosarchaea group</taxon>
        <taxon>Halobacteria</taxon>
        <taxon>Halobacteriales</taxon>
        <taxon>Haloarculaceae</taxon>
        <taxon>Haloarcula</taxon>
    </lineage>
</organism>
<dbReference type="AlphaFoldDB" id="A0AAW4PXN6"/>
<dbReference type="EMBL" id="RKLR01000019">
    <property type="protein sequence ID" value="MBX0325788.1"/>
    <property type="molecule type" value="Genomic_DNA"/>
</dbReference>
<evidence type="ECO:0000313" key="2">
    <source>
        <dbReference type="Proteomes" id="UP001430377"/>
    </source>
</evidence>
<gene>
    <name evidence="1" type="ORF">EGH21_22480</name>
</gene>
<comment type="caution">
    <text evidence="1">The sequence shown here is derived from an EMBL/GenBank/DDBJ whole genome shotgun (WGS) entry which is preliminary data.</text>
</comment>
<name>A0AAW4PXN6_9EURY</name>
<protein>
    <submittedName>
        <fullName evidence="1">Uncharacterized protein</fullName>
    </submittedName>
</protein>